<feature type="domain" description="PAP-associated" evidence="17">
    <location>
        <begin position="571"/>
        <end position="630"/>
    </location>
</feature>
<evidence type="ECO:0000256" key="5">
    <source>
        <dbReference type="ARBA" id="ARBA00022723"/>
    </source>
</evidence>
<dbReference type="GO" id="GO:0070568">
    <property type="term" value="F:guanylyltransferase activity"/>
    <property type="evidence" value="ECO:0007669"/>
    <property type="project" value="UniProtKB-ARBA"/>
</dbReference>
<reference evidence="19" key="2">
    <citation type="submission" date="2025-09" db="UniProtKB">
        <authorList>
            <consortium name="Ensembl"/>
        </authorList>
    </citation>
    <scope>IDENTIFICATION</scope>
</reference>
<evidence type="ECO:0000256" key="8">
    <source>
        <dbReference type="ARBA" id="ARBA00054414"/>
    </source>
</evidence>
<dbReference type="GO" id="GO:0031123">
    <property type="term" value="P:RNA 3'-end processing"/>
    <property type="evidence" value="ECO:0007669"/>
    <property type="project" value="TreeGrafter"/>
</dbReference>
<sequence length="875" mass="94003">MRSAGSGPGEGDATLETARGALRAAPGRVQFAPPPLLLRRARLARLSPPPPAALPPSRDTCLCSRPASSAAAGPGALRRGSARRAVSGAAARRSGRAVRVGGGRAWMDPRVAWIQPEQKGPANALWMQIWETSQGVGGRGGASFPHYLCLNSPALDSAASPPRGHSCVRLGAPGGGACCSSSSPPSPSPSPPALLTGLVPAAAGGPAAVNGGGEGGRRLQKSPSVSSSSSCSSVESGTESPGFSSSGSCSGGGGGGSSSSSCGPRAAAVAPPGLLGSGAGPGEFFNFHENKVNGVNGHHQPSHLARSPHPPPPASPQQHQYHPGRRKRENKASTYGMNYLLSGSRGVAINNSPHQQRQPPQPALQSPGTPWKTRKYSPGVQGLHEEIIDFYDFMSPRPEEAAMRREVVKRIETVIKDLWPTADVQIFGSFSTGLYLPTSDIDLVVFGKWERPPLQLLEQALRKHNVAEPYSIKVLDKATVPIIKLTDQETEVKVDISFNVETGVKAARFIKEYMKKYSLLPYLILVLKQFLLQRDLNEVFTGGISSYSLILMAISFLQLHPRIDARRADENLGMLLIEFFELYGRNFNYLKTGIRIKNGGAYIAKEEIMKVMTNGYRPSMLCIEDPLLPGNDVGRSSYGAMQVKQVFDYAYIVLSHAVSPLARSYPNRDSESTLGRIIKVTQEVIDYRAWIKKKWGSKINLSPELDNRLKIRDQIAPCNGEQQQNRDSEPSYNQRLALSLPSTQQLSSGSSASSVSSLSGSDIDSDTPPCTAPNVYQFSLQAPTQLMASLPPALPMPSGKPQSAPTRTLIMATSNQQHSGMKFSMKGAHNQGNGYSPVSSGGMRQAVGNRGHHQYNRNIWRRKKHRDSLPISLSR</sequence>
<feature type="region of interest" description="Disordered" evidence="16">
    <location>
        <begin position="178"/>
        <end position="266"/>
    </location>
</feature>
<organism evidence="19 20">
    <name type="scientific">Falco tinnunculus</name>
    <name type="common">Common kestrel</name>
    <dbReference type="NCBI Taxonomy" id="100819"/>
    <lineage>
        <taxon>Eukaryota</taxon>
        <taxon>Metazoa</taxon>
        <taxon>Chordata</taxon>
        <taxon>Craniata</taxon>
        <taxon>Vertebrata</taxon>
        <taxon>Euteleostomi</taxon>
        <taxon>Archelosauria</taxon>
        <taxon>Archosauria</taxon>
        <taxon>Dinosauria</taxon>
        <taxon>Saurischia</taxon>
        <taxon>Theropoda</taxon>
        <taxon>Coelurosauria</taxon>
        <taxon>Aves</taxon>
        <taxon>Neognathae</taxon>
        <taxon>Neoaves</taxon>
        <taxon>Telluraves</taxon>
        <taxon>Australaves</taxon>
        <taxon>Falconiformes</taxon>
        <taxon>Falconidae</taxon>
        <taxon>Falco</taxon>
    </lineage>
</organism>
<dbReference type="InterPro" id="IPR043519">
    <property type="entry name" value="NT_sf"/>
</dbReference>
<dbReference type="Proteomes" id="UP000694562">
    <property type="component" value="Unplaced"/>
</dbReference>
<dbReference type="CDD" id="cd05402">
    <property type="entry name" value="NT_PAP_TUTase"/>
    <property type="match status" value="1"/>
</dbReference>
<comment type="similarity">
    <text evidence="2">Belongs to the DNA polymerase type-B-like family.</text>
</comment>
<dbReference type="EC" id="2.7.7.19" evidence="3"/>
<evidence type="ECO:0000256" key="3">
    <source>
        <dbReference type="ARBA" id="ARBA00012388"/>
    </source>
</evidence>
<dbReference type="SUPFAM" id="SSF81631">
    <property type="entry name" value="PAP/OAS1 substrate-binding domain"/>
    <property type="match status" value="1"/>
</dbReference>
<keyword evidence="6" id="KW-0460">Magnesium</keyword>
<dbReference type="GO" id="GO:0046872">
    <property type="term" value="F:metal ion binding"/>
    <property type="evidence" value="ECO:0007669"/>
    <property type="project" value="UniProtKB-KW"/>
</dbReference>
<feature type="region of interest" description="Disordered" evidence="16">
    <location>
        <begin position="741"/>
        <end position="774"/>
    </location>
</feature>
<dbReference type="PANTHER" id="PTHR23092:SF24">
    <property type="entry name" value="TERMINAL NUCLEOTIDYLTRANSFERASE 4A"/>
    <property type="match status" value="1"/>
</dbReference>
<evidence type="ECO:0000256" key="11">
    <source>
        <dbReference type="ARBA" id="ARBA00076412"/>
    </source>
</evidence>
<dbReference type="InterPro" id="IPR054708">
    <property type="entry name" value="MTPAP-like_central"/>
</dbReference>
<dbReference type="SUPFAM" id="SSF81301">
    <property type="entry name" value="Nucleotidyltransferase"/>
    <property type="match status" value="1"/>
</dbReference>
<evidence type="ECO:0000256" key="2">
    <source>
        <dbReference type="ARBA" id="ARBA00008593"/>
    </source>
</evidence>
<dbReference type="Gene3D" id="1.10.1410.10">
    <property type="match status" value="1"/>
</dbReference>
<keyword evidence="20" id="KW-1185">Reference proteome</keyword>
<dbReference type="OrthoDB" id="273917at2759"/>
<evidence type="ECO:0000259" key="17">
    <source>
        <dbReference type="Pfam" id="PF03828"/>
    </source>
</evidence>
<keyword evidence="5" id="KW-0479">Metal-binding</keyword>
<dbReference type="GO" id="GO:0003729">
    <property type="term" value="F:mRNA binding"/>
    <property type="evidence" value="ECO:0007669"/>
    <property type="project" value="TreeGrafter"/>
</dbReference>
<comment type="subunit">
    <text evidence="9">Component of a nuclear TRAMP-like complex, an ATP-dependent exosome regulatory complex consisting of a helicase (MTREX), an oligadenylate polymerase (TENT4B or TENT4A), and a substrate specific RNA-binding factor (ZCCHC7 or ZCCHC8). Several TRAMP-like complexes exist with specific compositions and are associated with nuclear, or nucleolar RNA exosomes.</text>
</comment>
<name>A0A8C4ULQ4_FALTI</name>
<evidence type="ECO:0000256" key="10">
    <source>
        <dbReference type="ARBA" id="ARBA00067213"/>
    </source>
</evidence>
<dbReference type="AlphaFoldDB" id="A0A8C4ULQ4"/>
<evidence type="ECO:0000256" key="9">
    <source>
        <dbReference type="ARBA" id="ARBA00063831"/>
    </source>
</evidence>
<dbReference type="GO" id="GO:0043634">
    <property type="term" value="P:polyadenylation-dependent ncRNA catabolic process"/>
    <property type="evidence" value="ECO:0007669"/>
    <property type="project" value="TreeGrafter"/>
</dbReference>
<feature type="compositionally biased region" description="Polar residues" evidence="16">
    <location>
        <begin position="349"/>
        <end position="368"/>
    </location>
</feature>
<comment type="cofactor">
    <cofactor evidence="1">
        <name>Mn(2+)</name>
        <dbReference type="ChEBI" id="CHEBI:29035"/>
    </cofactor>
</comment>
<accession>A0A8C4ULQ4</accession>
<dbReference type="InterPro" id="IPR002058">
    <property type="entry name" value="PAP_assoc"/>
</dbReference>
<proteinExistence type="inferred from homology"/>
<evidence type="ECO:0000313" key="19">
    <source>
        <dbReference type="Ensembl" id="ENSFTIP00000011595.1"/>
    </source>
</evidence>
<feature type="compositionally biased region" description="Low complexity" evidence="16">
    <location>
        <begin position="193"/>
        <end position="209"/>
    </location>
</feature>
<feature type="compositionally biased region" description="Gly residues" evidence="16">
    <location>
        <begin position="1"/>
        <end position="10"/>
    </location>
</feature>
<feature type="compositionally biased region" description="Low complexity" evidence="16">
    <location>
        <begin position="222"/>
        <end position="248"/>
    </location>
</feature>
<dbReference type="Pfam" id="PF03828">
    <property type="entry name" value="PAP_assoc"/>
    <property type="match status" value="1"/>
</dbReference>
<evidence type="ECO:0000256" key="13">
    <source>
        <dbReference type="ARBA" id="ARBA00080076"/>
    </source>
</evidence>
<comment type="function">
    <text evidence="8">Terminal nucleotidyltransferase that catalyzes preferentially the transfer of ATP and GTP on RNA 3' poly(A) tail creating a heterogeneous 3' poly(A) tail leading to mRNAs stabilization by protecting mRNAs from active deadenylation. Also functions as a catalytic subunit of a TRAMP-like complex which has a poly(A) RNA polymerase activity and is involved in a post-transcriptional quality control mechanism. Polyadenylation with short oligo(A) tails is required for the degradative activity of the exosome on several of its nuclear RNA substrates. Has no terminal uridylyltransferase activity, and does not play a role in replication-dependent histone mRNA degradation via uridylation.</text>
</comment>
<protein>
    <recommendedName>
        <fullName evidence="10">Terminal nucleotidyltransferase 4A</fullName>
        <ecNumber evidence="3">2.7.7.19</ecNumber>
    </recommendedName>
    <alternativeName>
        <fullName evidence="13">DNA polymerase sigma</fullName>
    </alternativeName>
    <alternativeName>
        <fullName evidence="12">Non-canonical poly(A) RNA polymerase PAPD7</fullName>
    </alternativeName>
    <alternativeName>
        <fullName evidence="11">PAP-associated domain-containing protein 7</fullName>
    </alternativeName>
    <alternativeName>
        <fullName evidence="15">TRAMP-like complex polyadenylate polymerase</fullName>
    </alternativeName>
    <alternativeName>
        <fullName evidence="14">Terminal guanylyltransferase</fullName>
    </alternativeName>
</protein>
<dbReference type="InterPro" id="IPR045862">
    <property type="entry name" value="Trf4-like"/>
</dbReference>
<evidence type="ECO:0000259" key="18">
    <source>
        <dbReference type="Pfam" id="PF22600"/>
    </source>
</evidence>
<dbReference type="GO" id="GO:0031499">
    <property type="term" value="C:TRAMP complex"/>
    <property type="evidence" value="ECO:0007669"/>
    <property type="project" value="TreeGrafter"/>
</dbReference>
<dbReference type="GO" id="GO:1990817">
    <property type="term" value="F:poly(A) RNA polymerase activity"/>
    <property type="evidence" value="ECO:0007669"/>
    <property type="project" value="UniProtKB-EC"/>
</dbReference>
<dbReference type="GO" id="GO:1905870">
    <property type="term" value="P:positive regulation of 3'-UTR-mediated mRNA stabilization"/>
    <property type="evidence" value="ECO:0007669"/>
    <property type="project" value="UniProtKB-ARBA"/>
</dbReference>
<feature type="domain" description="Poly(A) RNA polymerase mitochondrial-like central palm" evidence="18">
    <location>
        <begin position="383"/>
        <end position="514"/>
    </location>
</feature>
<dbReference type="Gene3D" id="3.30.460.10">
    <property type="entry name" value="Beta Polymerase, domain 2"/>
    <property type="match status" value="1"/>
</dbReference>
<dbReference type="GO" id="GO:0005730">
    <property type="term" value="C:nucleolus"/>
    <property type="evidence" value="ECO:0007669"/>
    <property type="project" value="TreeGrafter"/>
</dbReference>
<keyword evidence="4" id="KW-0808">Transferase</keyword>
<comment type="catalytic activity">
    <reaction evidence="7">
        <text>RNA(n) + ATP = RNA(n)-3'-adenine ribonucleotide + diphosphate</text>
        <dbReference type="Rhea" id="RHEA:11332"/>
        <dbReference type="Rhea" id="RHEA-COMP:14527"/>
        <dbReference type="Rhea" id="RHEA-COMP:17347"/>
        <dbReference type="ChEBI" id="CHEBI:30616"/>
        <dbReference type="ChEBI" id="CHEBI:33019"/>
        <dbReference type="ChEBI" id="CHEBI:140395"/>
        <dbReference type="ChEBI" id="CHEBI:173115"/>
        <dbReference type="EC" id="2.7.7.19"/>
    </reaction>
</comment>
<reference evidence="19" key="1">
    <citation type="submission" date="2025-08" db="UniProtKB">
        <authorList>
            <consortium name="Ensembl"/>
        </authorList>
    </citation>
    <scope>IDENTIFICATION</scope>
</reference>
<dbReference type="Ensembl" id="ENSFTIT00000012093.1">
    <property type="protein sequence ID" value="ENSFTIP00000011595.1"/>
    <property type="gene ID" value="ENSFTIG00000007759.1"/>
</dbReference>
<evidence type="ECO:0000256" key="14">
    <source>
        <dbReference type="ARBA" id="ARBA00082009"/>
    </source>
</evidence>
<feature type="compositionally biased region" description="Low complexity" evidence="16">
    <location>
        <begin position="741"/>
        <end position="761"/>
    </location>
</feature>
<evidence type="ECO:0000256" key="1">
    <source>
        <dbReference type="ARBA" id="ARBA00001936"/>
    </source>
</evidence>
<dbReference type="FunFam" id="1.10.1410.10:FF:000003">
    <property type="entry name" value="non-canonical poly(A) RNA polymerase PAPD7"/>
    <property type="match status" value="1"/>
</dbReference>
<dbReference type="Pfam" id="PF22600">
    <property type="entry name" value="MTPAP-like_central"/>
    <property type="match status" value="1"/>
</dbReference>
<feature type="region of interest" description="Disordered" evidence="16">
    <location>
        <begin position="1"/>
        <end position="27"/>
    </location>
</feature>
<evidence type="ECO:0000256" key="12">
    <source>
        <dbReference type="ARBA" id="ARBA00076531"/>
    </source>
</evidence>
<dbReference type="FunFam" id="3.30.460.10:FF:000006">
    <property type="entry name" value="non-canonical poly(A) RNA polymerase PAPD5"/>
    <property type="match status" value="1"/>
</dbReference>
<dbReference type="PANTHER" id="PTHR23092">
    <property type="entry name" value="POLY(A) RNA POLYMERASE"/>
    <property type="match status" value="1"/>
</dbReference>
<feature type="region of interest" description="Disordered" evidence="16">
    <location>
        <begin position="345"/>
        <end position="374"/>
    </location>
</feature>
<evidence type="ECO:0000256" key="15">
    <source>
        <dbReference type="ARBA" id="ARBA00083848"/>
    </source>
</evidence>
<evidence type="ECO:0000313" key="20">
    <source>
        <dbReference type="Proteomes" id="UP000694562"/>
    </source>
</evidence>
<evidence type="ECO:0000256" key="4">
    <source>
        <dbReference type="ARBA" id="ARBA00022679"/>
    </source>
</evidence>
<evidence type="ECO:0000256" key="7">
    <source>
        <dbReference type="ARBA" id="ARBA00048830"/>
    </source>
</evidence>
<feature type="region of interest" description="Disordered" evidence="16">
    <location>
        <begin position="288"/>
        <end position="329"/>
    </location>
</feature>
<dbReference type="GO" id="GO:0060212">
    <property type="term" value="P:negative regulation of nuclear-transcribed mRNA poly(A) tail shortening"/>
    <property type="evidence" value="ECO:0007669"/>
    <property type="project" value="UniProtKB-ARBA"/>
</dbReference>
<dbReference type="OMA" id="INQHHLI"/>
<evidence type="ECO:0000256" key="16">
    <source>
        <dbReference type="SAM" id="MobiDB-lite"/>
    </source>
</evidence>
<evidence type="ECO:0000256" key="6">
    <source>
        <dbReference type="ARBA" id="ARBA00022842"/>
    </source>
</evidence>